<keyword evidence="3" id="KW-0614">Plasmid</keyword>
<sequence length="113" mass="12770">MKLFFVIAGLTVVFFLVGLYLGGWVWLWLCDDRMASPNLMTLLQQGPLSLTDKRKMMLPWAWCVTAAITFLPVGFSLLAFFGGGKNHSVNLHGEARFATKSELRKIWYTGPEK</sequence>
<evidence type="ECO:0000256" key="1">
    <source>
        <dbReference type="SAM" id="Phobius"/>
    </source>
</evidence>
<dbReference type="Proteomes" id="UP000295134">
    <property type="component" value="Plasmid pArsFIN7"/>
</dbReference>
<keyword evidence="1" id="KW-0472">Membrane</keyword>
<accession>D2U0U6</accession>
<geneLocation type="plasmid" evidence="3">
    <name>pArsFIN7</name>
</geneLocation>
<dbReference type="KEGG" id="ans:ArsFIN_50110"/>
<evidence type="ECO:0000313" key="4">
    <source>
        <dbReference type="Proteomes" id="UP000295134"/>
    </source>
</evidence>
<geneLocation type="plasmid" evidence="4">
    <name>parsfin7</name>
</geneLocation>
<reference evidence="2" key="1">
    <citation type="journal article" date="2010" name="Insect Mol. Biol.">
        <title>The draft genome sequence of Arsenophonus nasoniae, son-killer bacterium of Nasonia vitripennis, reveals genes associated with virulence and symbiosis.</title>
        <authorList>
            <person name="Wilkes T."/>
            <person name="Darby A.C."/>
            <person name="Choi J."/>
            <person name="Colborne J.K."/>
            <person name="Werren J.H."/>
            <person name="Hurst G.D.D."/>
        </authorList>
    </citation>
    <scope>NUCLEOTIDE SEQUENCE</scope>
</reference>
<evidence type="ECO:0000313" key="3">
    <source>
        <dbReference type="EMBL" id="QBY46400.1"/>
    </source>
</evidence>
<feature type="transmembrane region" description="Helical" evidence="1">
    <location>
        <begin position="6"/>
        <end position="30"/>
    </location>
</feature>
<proteinExistence type="predicted"/>
<evidence type="ECO:0000313" key="2">
    <source>
        <dbReference type="EMBL" id="CBA74122.1"/>
    </source>
</evidence>
<protein>
    <submittedName>
        <fullName evidence="2">Uncharacterized protein</fullName>
    </submittedName>
</protein>
<dbReference type="EMBL" id="FN545219">
    <property type="protein sequence ID" value="CBA74122.1"/>
    <property type="molecule type" value="Genomic_DNA"/>
</dbReference>
<dbReference type="GeneID" id="39751219"/>
<dbReference type="AlphaFoldDB" id="D2U0U6"/>
<reference evidence="3 4" key="2">
    <citation type="submission" date="2019-03" db="EMBL/GenBank/DDBJ databases">
        <title>Long-read sequencing reveals hyperdense prophage content in a complex bacterial symbiont genome.</title>
        <authorList>
            <person name="Frost C.L."/>
            <person name="Siozios S."/>
            <person name="Nadal-Jimenez P."/>
            <person name="Brockhurst M.A."/>
            <person name="King K.C."/>
            <person name="Darby A.C."/>
            <person name="Hurst G.D.D."/>
        </authorList>
    </citation>
    <scope>NUCLEOTIDE SEQUENCE [LARGE SCALE GENOMIC DNA]</scope>
    <source>
        <strain evidence="3 4">FIN</strain>
        <plasmid evidence="4">parsfin7</plasmid>
        <plasmid evidence="3">pArsFIN7</plasmid>
    </source>
</reference>
<keyword evidence="1" id="KW-0812">Transmembrane</keyword>
<dbReference type="RefSeq" id="WP_135678878.1">
    <property type="nucleotide sequence ID" value="NZ_CP038619.1"/>
</dbReference>
<name>D2U0U6_9GAMM</name>
<gene>
    <name evidence="2" type="ORF">ARN_21340</name>
    <name evidence="3" type="ORF">ArsFIN_50110</name>
</gene>
<keyword evidence="1" id="KW-1133">Transmembrane helix</keyword>
<feature type="transmembrane region" description="Helical" evidence="1">
    <location>
        <begin position="60"/>
        <end position="81"/>
    </location>
</feature>
<organism evidence="2">
    <name type="scientific">Arsenophonus nasoniae</name>
    <name type="common">son-killer infecting Nasonia vitripennis</name>
    <dbReference type="NCBI Taxonomy" id="638"/>
    <lineage>
        <taxon>Bacteria</taxon>
        <taxon>Pseudomonadati</taxon>
        <taxon>Pseudomonadota</taxon>
        <taxon>Gammaproteobacteria</taxon>
        <taxon>Enterobacterales</taxon>
        <taxon>Morganellaceae</taxon>
        <taxon>Arsenophonus</taxon>
    </lineage>
</organism>
<dbReference type="EMBL" id="CP038619">
    <property type="protein sequence ID" value="QBY46400.1"/>
    <property type="molecule type" value="Genomic_DNA"/>
</dbReference>